<evidence type="ECO:0000313" key="1">
    <source>
        <dbReference type="EMBL" id="UZE95008.1"/>
    </source>
</evidence>
<dbReference type="RefSeq" id="WP_265046500.1">
    <property type="nucleotide sequence ID" value="NZ_CP100390.1"/>
</dbReference>
<dbReference type="EMBL" id="CP100390">
    <property type="protein sequence ID" value="UZE95008.1"/>
    <property type="molecule type" value="Genomic_DNA"/>
</dbReference>
<name>A0ABY6MYU7_9ALTE</name>
<proteinExistence type="predicted"/>
<evidence type="ECO:0000313" key="2">
    <source>
        <dbReference type="Proteomes" id="UP001163739"/>
    </source>
</evidence>
<sequence length="204" mass="22859">MNLEKAIELINSFSQARQINVVNDSLSVSEALENEKRVTFPPELKAYIDTVCPSEKLAFEGVGYPVDIISKDKISWEMPGFNVNAVTGKEITSWNDSWFLIANEGGEPIIVKLDEQNSSSKVYSALQGAGPWDFCPIADSIGQFLLCAAAVEHALNFPGVEEPLDDDFNLAPEAAQWLFPFIKKYARDYYDEWLSVFENYMDAI</sequence>
<accession>A0ABY6MYU7</accession>
<dbReference type="Proteomes" id="UP001163739">
    <property type="component" value="Chromosome"/>
</dbReference>
<organism evidence="1 2">
    <name type="scientific">Alkalimarinus alittae</name>
    <dbReference type="NCBI Taxonomy" id="2961619"/>
    <lineage>
        <taxon>Bacteria</taxon>
        <taxon>Pseudomonadati</taxon>
        <taxon>Pseudomonadota</taxon>
        <taxon>Gammaproteobacteria</taxon>
        <taxon>Alteromonadales</taxon>
        <taxon>Alteromonadaceae</taxon>
        <taxon>Alkalimarinus</taxon>
    </lineage>
</organism>
<gene>
    <name evidence="1" type="ORF">NKI27_13140</name>
</gene>
<reference evidence="1" key="1">
    <citation type="submission" date="2022-06" db="EMBL/GenBank/DDBJ databases">
        <title>Alkalimarinus sp. nov., isolated from gut of a Alitta virens.</title>
        <authorList>
            <person name="Yang A.I."/>
            <person name="Shin N.-R."/>
        </authorList>
    </citation>
    <scope>NUCLEOTIDE SEQUENCE</scope>
    <source>
        <strain evidence="1">A2M4</strain>
    </source>
</reference>
<protein>
    <recommendedName>
        <fullName evidence="3">SMI1/KNR4 family protein</fullName>
    </recommendedName>
</protein>
<keyword evidence="2" id="KW-1185">Reference proteome</keyword>
<evidence type="ECO:0008006" key="3">
    <source>
        <dbReference type="Google" id="ProtNLM"/>
    </source>
</evidence>